<evidence type="ECO:0000256" key="1">
    <source>
        <dbReference type="SAM" id="Phobius"/>
    </source>
</evidence>
<accession>A0ABV9QA79</accession>
<dbReference type="Pfam" id="PF18910">
    <property type="entry name" value="DUF5665"/>
    <property type="match status" value="1"/>
</dbReference>
<keyword evidence="3" id="KW-1185">Reference proteome</keyword>
<feature type="transmembrane region" description="Helical" evidence="1">
    <location>
        <begin position="46"/>
        <end position="68"/>
    </location>
</feature>
<keyword evidence="1" id="KW-0472">Membrane</keyword>
<dbReference type="Proteomes" id="UP001596002">
    <property type="component" value="Unassembled WGS sequence"/>
</dbReference>
<name>A0ABV9QA79_9BACL</name>
<dbReference type="EMBL" id="JBHSHC010000136">
    <property type="protein sequence ID" value="MFC4769535.1"/>
    <property type="molecule type" value="Genomic_DNA"/>
</dbReference>
<sequence>MKEKDETNLKEHIEQLALHLERAQFAEYVQLLNRPRRLITLNFVSGIARGVGTGLGFTVIFALLLMILQELADQNLPIIGKFLADIVRIVQAQLHTPTIP</sequence>
<keyword evidence="1" id="KW-1133">Transmembrane helix</keyword>
<evidence type="ECO:0000313" key="2">
    <source>
        <dbReference type="EMBL" id="MFC4769535.1"/>
    </source>
</evidence>
<dbReference type="RefSeq" id="WP_380028171.1">
    <property type="nucleotide sequence ID" value="NZ_JBHSHC010000136.1"/>
</dbReference>
<comment type="caution">
    <text evidence="2">The sequence shown here is derived from an EMBL/GenBank/DDBJ whole genome shotgun (WGS) entry which is preliminary data.</text>
</comment>
<organism evidence="2 3">
    <name type="scientific">Effusibacillus consociatus</name>
    <dbReference type="NCBI Taxonomy" id="1117041"/>
    <lineage>
        <taxon>Bacteria</taxon>
        <taxon>Bacillati</taxon>
        <taxon>Bacillota</taxon>
        <taxon>Bacilli</taxon>
        <taxon>Bacillales</taxon>
        <taxon>Alicyclobacillaceae</taxon>
        <taxon>Effusibacillus</taxon>
    </lineage>
</organism>
<proteinExistence type="predicted"/>
<reference evidence="3" key="1">
    <citation type="journal article" date="2019" name="Int. J. Syst. Evol. Microbiol.">
        <title>The Global Catalogue of Microorganisms (GCM) 10K type strain sequencing project: providing services to taxonomists for standard genome sequencing and annotation.</title>
        <authorList>
            <consortium name="The Broad Institute Genomics Platform"/>
            <consortium name="The Broad Institute Genome Sequencing Center for Infectious Disease"/>
            <person name="Wu L."/>
            <person name="Ma J."/>
        </authorList>
    </citation>
    <scope>NUCLEOTIDE SEQUENCE [LARGE SCALE GENOMIC DNA]</scope>
    <source>
        <strain evidence="3">WYCCWR 12678</strain>
    </source>
</reference>
<dbReference type="InterPro" id="IPR043723">
    <property type="entry name" value="DUF5665"/>
</dbReference>
<protein>
    <submittedName>
        <fullName evidence="2">DUF5665 domain-containing protein</fullName>
    </submittedName>
</protein>
<evidence type="ECO:0000313" key="3">
    <source>
        <dbReference type="Proteomes" id="UP001596002"/>
    </source>
</evidence>
<keyword evidence="1" id="KW-0812">Transmembrane</keyword>
<gene>
    <name evidence="2" type="ORF">ACFO8Q_19585</name>
</gene>